<name>A0ACB1MIQ8_RANTA</name>
<reference evidence="1" key="1">
    <citation type="submission" date="2025-03" db="EMBL/GenBank/DDBJ databases">
        <authorList>
            <consortium name="ELIXIR-Norway"/>
            <consortium name="Elixir Norway"/>
        </authorList>
    </citation>
    <scope>NUCLEOTIDE SEQUENCE</scope>
</reference>
<dbReference type="Proteomes" id="UP001162501">
    <property type="component" value="Chromosome 34"/>
</dbReference>
<protein>
    <submittedName>
        <fullName evidence="1">Uncharacterized protein</fullName>
    </submittedName>
</protein>
<proteinExistence type="predicted"/>
<accession>A0ACB1MIQ8</accession>
<dbReference type="EMBL" id="OZ243562">
    <property type="protein sequence ID" value="CAN0497525.1"/>
    <property type="molecule type" value="Genomic_DNA"/>
</dbReference>
<gene>
    <name evidence="1" type="ORF">MRATA1EN22A_LOCUS22009</name>
</gene>
<evidence type="ECO:0000313" key="1">
    <source>
        <dbReference type="EMBL" id="CAN0497525.1"/>
    </source>
</evidence>
<organism evidence="1 2">
    <name type="scientific">Rangifer tarandus platyrhynchus</name>
    <name type="common">Svalbard reindeer</name>
    <dbReference type="NCBI Taxonomy" id="3082113"/>
    <lineage>
        <taxon>Eukaryota</taxon>
        <taxon>Metazoa</taxon>
        <taxon>Chordata</taxon>
        <taxon>Craniata</taxon>
        <taxon>Vertebrata</taxon>
        <taxon>Euteleostomi</taxon>
        <taxon>Mammalia</taxon>
        <taxon>Eutheria</taxon>
        <taxon>Laurasiatheria</taxon>
        <taxon>Artiodactyla</taxon>
        <taxon>Ruminantia</taxon>
        <taxon>Pecora</taxon>
        <taxon>Cervidae</taxon>
        <taxon>Odocoileinae</taxon>
        <taxon>Rangifer</taxon>
    </lineage>
</organism>
<sequence>MWSSLAIPTFLFLSFFSVGLAPDPGSTTNANDNYLPFWDQINRDSRIPKFPVQNNKIIIDPWKYMDRLRLYKILITESNKYFASFGKNNTGNVFWLLTLFYGRLFKTDRFSEPPNSSRCAYESGVSSCISINSAWGGISYYVIIMYFLAAIESDFLGNLPYEVELLPREEYRSNFCYSVEECRAAYPQIMDIANRLYKYLQSRKIVSITRGIPQYDTDEDTAIFKMWVAHQAAIDVAKPKFSDVSFYSSETEQDFTMDFLLAIEFVEAMLYRPYFEISAEFLVGFPHRLLTDQDRNVLTSNFSRREKALLTAVKLIQKINKSTGRFSEPPNSSRCAYESGVSSCISINSGWAGINYHVVIMNFLAAIESGFFGNLPYEVELLSREEYRSKFCYSVEECRASYPQVMDVANSLYKYLLSRKKVSSTGGIPQYDTDEDTAIFKMWAAHQAAIDVTKPKFSDVSFHSSETERDFTMDFLLAIEFFEAMLYRPYFESSAEFLVGFPHRLLTDHDRNVLTSNFSRREKALLTAVKLIQKINKSTGGLFLAIWKKLMTSKFARAVARFFAKRLLLIPI</sequence>
<evidence type="ECO:0000313" key="2">
    <source>
        <dbReference type="Proteomes" id="UP001162501"/>
    </source>
</evidence>